<proteinExistence type="predicted"/>
<evidence type="ECO:0000313" key="3">
    <source>
        <dbReference type="Proteomes" id="UP001214576"/>
    </source>
</evidence>
<organism evidence="2 3">
    <name type="scientific">Ovis ammon polii</name>
    <dbReference type="NCBI Taxonomy" id="230172"/>
    <lineage>
        <taxon>Eukaryota</taxon>
        <taxon>Metazoa</taxon>
        <taxon>Chordata</taxon>
        <taxon>Craniata</taxon>
        <taxon>Vertebrata</taxon>
        <taxon>Euteleostomi</taxon>
        <taxon>Mammalia</taxon>
        <taxon>Eutheria</taxon>
        <taxon>Laurasiatheria</taxon>
        <taxon>Artiodactyla</taxon>
        <taxon>Ruminantia</taxon>
        <taxon>Pecora</taxon>
        <taxon>Bovidae</taxon>
        <taxon>Caprinae</taxon>
        <taxon>Ovis</taxon>
    </lineage>
</organism>
<evidence type="ECO:0000313" key="2">
    <source>
        <dbReference type="EMBL" id="KAI4530360.1"/>
    </source>
</evidence>
<dbReference type="AlphaFoldDB" id="A0AAD4TRN0"/>
<reference evidence="2" key="1">
    <citation type="submission" date="2022-03" db="EMBL/GenBank/DDBJ databases">
        <title>Genomic analyses of argali, domestic sheep and their hybrids provide insights into chromosomal evolution, heterosis and genetic basis of agronomic traits.</title>
        <authorList>
            <person name="Li M."/>
        </authorList>
    </citation>
    <scope>NUCLEOTIDE SEQUENCE</scope>
    <source>
        <strain evidence="2">CAU-MHL-2022a</strain>
        <tissue evidence="2">Skin</tissue>
    </source>
</reference>
<feature type="region of interest" description="Disordered" evidence="1">
    <location>
        <begin position="1"/>
        <end position="230"/>
    </location>
</feature>
<feature type="region of interest" description="Disordered" evidence="1">
    <location>
        <begin position="242"/>
        <end position="268"/>
    </location>
</feature>
<feature type="compositionally biased region" description="Polar residues" evidence="1">
    <location>
        <begin position="177"/>
        <end position="191"/>
    </location>
</feature>
<sequence>MGGAQRRPVGSLLLQGRREDSRPPQKRRHSVVAPWDIPTETWSWSGQEVRASGWLPHPPRDLGRERRSPNRSKDAMAGEGPTSPRPGRQAECGSIPSLSWKSVWEEQPPPRPAPCGPLSTSEKATGQPDPLSEALWPRATGGEGLPVGCPLPAQQKASHHEEGPDPGYFKHRPRTKGSCNVSGFRNTSTSWGGRAEGRPAAERPSIQALRQPRSVGGTARRRQAARLGRPVSAEGQRLIGVGAGQRPGRAWPAEPPTSRDSGKRAQPCPDPLQACRAVPLWLHLTLGHASGCSQGPSGVCEPFLPSSPARCLHPQLPAPSVYSSHPLKVPTGQASSSVFGAGHLDADCGAWETSP</sequence>
<accession>A0AAD4TRN0</accession>
<protein>
    <submittedName>
        <fullName evidence="2">Uncharacterized protein</fullName>
    </submittedName>
</protein>
<gene>
    <name evidence="2" type="ORF">MG293_019249</name>
</gene>
<feature type="compositionally biased region" description="Basic and acidic residues" evidence="1">
    <location>
        <begin position="58"/>
        <end position="76"/>
    </location>
</feature>
<name>A0AAD4TRN0_OVIAM</name>
<dbReference type="EMBL" id="JAKZEL010000025">
    <property type="protein sequence ID" value="KAI4530360.1"/>
    <property type="molecule type" value="Genomic_DNA"/>
</dbReference>
<dbReference type="Proteomes" id="UP001214576">
    <property type="component" value="Unassembled WGS sequence"/>
</dbReference>
<comment type="caution">
    <text evidence="2">The sequence shown here is derived from an EMBL/GenBank/DDBJ whole genome shotgun (WGS) entry which is preliminary data.</text>
</comment>
<evidence type="ECO:0000256" key="1">
    <source>
        <dbReference type="SAM" id="MobiDB-lite"/>
    </source>
</evidence>
<keyword evidence="3" id="KW-1185">Reference proteome</keyword>